<organism evidence="1 2">
    <name type="scientific">Hygrophoropsis aurantiaca</name>
    <dbReference type="NCBI Taxonomy" id="72124"/>
    <lineage>
        <taxon>Eukaryota</taxon>
        <taxon>Fungi</taxon>
        <taxon>Dikarya</taxon>
        <taxon>Basidiomycota</taxon>
        <taxon>Agaricomycotina</taxon>
        <taxon>Agaricomycetes</taxon>
        <taxon>Agaricomycetidae</taxon>
        <taxon>Boletales</taxon>
        <taxon>Coniophorineae</taxon>
        <taxon>Hygrophoropsidaceae</taxon>
        <taxon>Hygrophoropsis</taxon>
    </lineage>
</organism>
<name>A0ACB7ZTU1_9AGAM</name>
<evidence type="ECO:0000313" key="2">
    <source>
        <dbReference type="Proteomes" id="UP000790377"/>
    </source>
</evidence>
<proteinExistence type="predicted"/>
<accession>A0ACB7ZTU1</accession>
<feature type="non-terminal residue" evidence="1">
    <location>
        <position position="68"/>
    </location>
</feature>
<gene>
    <name evidence="1" type="ORF">BJ138DRAFT_981500</name>
</gene>
<evidence type="ECO:0000313" key="1">
    <source>
        <dbReference type="EMBL" id="KAH7904630.1"/>
    </source>
</evidence>
<keyword evidence="2" id="KW-1185">Reference proteome</keyword>
<sequence>PFWVGFPYCDIHLSITPDVLHQLYQGIFKHLVSWCQDIMNPEELDERIRTLPPAYGVRHFKNGISTCG</sequence>
<reference evidence="1" key="1">
    <citation type="journal article" date="2021" name="New Phytol.">
        <title>Evolutionary innovations through gain and loss of genes in the ectomycorrhizal Boletales.</title>
        <authorList>
            <person name="Wu G."/>
            <person name="Miyauchi S."/>
            <person name="Morin E."/>
            <person name="Kuo A."/>
            <person name="Drula E."/>
            <person name="Varga T."/>
            <person name="Kohler A."/>
            <person name="Feng B."/>
            <person name="Cao Y."/>
            <person name="Lipzen A."/>
            <person name="Daum C."/>
            <person name="Hundley H."/>
            <person name="Pangilinan J."/>
            <person name="Johnson J."/>
            <person name="Barry K."/>
            <person name="LaButti K."/>
            <person name="Ng V."/>
            <person name="Ahrendt S."/>
            <person name="Min B."/>
            <person name="Choi I.G."/>
            <person name="Park H."/>
            <person name="Plett J.M."/>
            <person name="Magnuson J."/>
            <person name="Spatafora J.W."/>
            <person name="Nagy L.G."/>
            <person name="Henrissat B."/>
            <person name="Grigoriev I.V."/>
            <person name="Yang Z.L."/>
            <person name="Xu J."/>
            <person name="Martin F.M."/>
        </authorList>
    </citation>
    <scope>NUCLEOTIDE SEQUENCE</scope>
    <source>
        <strain evidence="1">ATCC 28755</strain>
    </source>
</reference>
<dbReference type="Proteomes" id="UP000790377">
    <property type="component" value="Unassembled WGS sequence"/>
</dbReference>
<comment type="caution">
    <text evidence="1">The sequence shown here is derived from an EMBL/GenBank/DDBJ whole genome shotgun (WGS) entry which is preliminary data.</text>
</comment>
<feature type="non-terminal residue" evidence="1">
    <location>
        <position position="1"/>
    </location>
</feature>
<dbReference type="EMBL" id="MU268409">
    <property type="protein sequence ID" value="KAH7904630.1"/>
    <property type="molecule type" value="Genomic_DNA"/>
</dbReference>
<protein>
    <submittedName>
        <fullName evidence="1">Uncharacterized protein</fullName>
    </submittedName>
</protein>